<dbReference type="EMBL" id="GBXM01033890">
    <property type="protein sequence ID" value="JAH74687.1"/>
    <property type="molecule type" value="Transcribed_RNA"/>
</dbReference>
<name>A0A0E9V9F6_ANGAN</name>
<organism evidence="1">
    <name type="scientific">Anguilla anguilla</name>
    <name type="common">European freshwater eel</name>
    <name type="synonym">Muraena anguilla</name>
    <dbReference type="NCBI Taxonomy" id="7936"/>
    <lineage>
        <taxon>Eukaryota</taxon>
        <taxon>Metazoa</taxon>
        <taxon>Chordata</taxon>
        <taxon>Craniata</taxon>
        <taxon>Vertebrata</taxon>
        <taxon>Euteleostomi</taxon>
        <taxon>Actinopterygii</taxon>
        <taxon>Neopterygii</taxon>
        <taxon>Teleostei</taxon>
        <taxon>Anguilliformes</taxon>
        <taxon>Anguillidae</taxon>
        <taxon>Anguilla</taxon>
    </lineage>
</organism>
<protein>
    <submittedName>
        <fullName evidence="1">Uncharacterized protein</fullName>
    </submittedName>
</protein>
<reference evidence="1" key="1">
    <citation type="submission" date="2014-11" db="EMBL/GenBank/DDBJ databases">
        <authorList>
            <person name="Amaro Gonzalez C."/>
        </authorList>
    </citation>
    <scope>NUCLEOTIDE SEQUENCE</scope>
</reference>
<reference evidence="1" key="2">
    <citation type="journal article" date="2015" name="Fish Shellfish Immunol.">
        <title>Early steps in the European eel (Anguilla anguilla)-Vibrio vulnificus interaction in the gills: Role of the RtxA13 toxin.</title>
        <authorList>
            <person name="Callol A."/>
            <person name="Pajuelo D."/>
            <person name="Ebbesson L."/>
            <person name="Teles M."/>
            <person name="MacKenzie S."/>
            <person name="Amaro C."/>
        </authorList>
    </citation>
    <scope>NUCLEOTIDE SEQUENCE</scope>
</reference>
<evidence type="ECO:0000313" key="1">
    <source>
        <dbReference type="EMBL" id="JAH74687.1"/>
    </source>
</evidence>
<accession>A0A0E9V9F6</accession>
<proteinExistence type="predicted"/>
<sequence length="42" mass="4983">MKPVRIKPHRFLIQVKATVPQIPEMAEAPMSRLRTEPFRPWV</sequence>
<dbReference type="AlphaFoldDB" id="A0A0E9V9F6"/>